<organism evidence="15 16">
    <name type="scientific">Methanosarcina horonobensis HB-1 = JCM 15518</name>
    <dbReference type="NCBI Taxonomy" id="1434110"/>
    <lineage>
        <taxon>Archaea</taxon>
        <taxon>Methanobacteriati</taxon>
        <taxon>Methanobacteriota</taxon>
        <taxon>Stenosarchaea group</taxon>
        <taxon>Methanomicrobia</taxon>
        <taxon>Methanosarcinales</taxon>
        <taxon>Methanosarcinaceae</taxon>
        <taxon>Methanosarcina</taxon>
    </lineage>
</organism>
<comment type="subcellular location">
    <subcellularLocation>
        <location evidence="2">Cell membrane</location>
    </subcellularLocation>
</comment>
<evidence type="ECO:0000256" key="10">
    <source>
        <dbReference type="ARBA" id="ARBA00023012"/>
    </source>
</evidence>
<evidence type="ECO:0000256" key="2">
    <source>
        <dbReference type="ARBA" id="ARBA00004236"/>
    </source>
</evidence>
<dbReference type="PATRIC" id="fig|1434110.4.peg.3023"/>
<dbReference type="SMART" id="SM00388">
    <property type="entry name" value="HisKA"/>
    <property type="match status" value="1"/>
</dbReference>
<keyword evidence="11" id="KW-0472">Membrane</keyword>
<keyword evidence="5" id="KW-0597">Phosphoprotein</keyword>
<dbReference type="SUPFAM" id="SSF47384">
    <property type="entry name" value="Homodimeric domain of signal transducing histidine kinase"/>
    <property type="match status" value="1"/>
</dbReference>
<proteinExistence type="predicted"/>
<evidence type="ECO:0000256" key="11">
    <source>
        <dbReference type="ARBA" id="ARBA00023136"/>
    </source>
</evidence>
<keyword evidence="4" id="KW-1003">Cell membrane</keyword>
<reference evidence="15 16" key="1">
    <citation type="submission" date="2014-07" db="EMBL/GenBank/DDBJ databases">
        <title>Methanogenic archaea and the global carbon cycle.</title>
        <authorList>
            <person name="Henriksen J.R."/>
            <person name="Luke J."/>
            <person name="Reinhart S."/>
            <person name="Benedict M.N."/>
            <person name="Youngblut N.D."/>
            <person name="Metcalf M.E."/>
            <person name="Whitaker R.J."/>
            <person name="Metcalf W.W."/>
        </authorList>
    </citation>
    <scope>NUCLEOTIDE SEQUENCE [LARGE SCALE GENOMIC DNA]</scope>
    <source>
        <strain evidence="15 16">HB-1</strain>
    </source>
</reference>
<dbReference type="SUPFAM" id="SSF55785">
    <property type="entry name" value="PYP-like sensor domain (PAS domain)"/>
    <property type="match status" value="1"/>
</dbReference>
<dbReference type="STRING" id="1434110.MSHOH_2356"/>
<dbReference type="PROSITE" id="PS50109">
    <property type="entry name" value="HIS_KIN"/>
    <property type="match status" value="1"/>
</dbReference>
<keyword evidence="16" id="KW-1185">Reference proteome</keyword>
<dbReference type="Gene3D" id="3.30.565.10">
    <property type="entry name" value="Histidine kinase-like ATPase, C-terminal domain"/>
    <property type="match status" value="1"/>
</dbReference>
<dbReference type="Gene3D" id="3.30.450.20">
    <property type="entry name" value="PAS domain"/>
    <property type="match status" value="1"/>
</dbReference>
<evidence type="ECO:0000256" key="3">
    <source>
        <dbReference type="ARBA" id="ARBA00012438"/>
    </source>
</evidence>
<gene>
    <name evidence="15" type="ORF">MSHOH_2356</name>
</gene>
<dbReference type="OrthoDB" id="137941at2157"/>
<evidence type="ECO:0000256" key="7">
    <source>
        <dbReference type="ARBA" id="ARBA00022741"/>
    </source>
</evidence>
<evidence type="ECO:0000256" key="12">
    <source>
        <dbReference type="SAM" id="Coils"/>
    </source>
</evidence>
<keyword evidence="9" id="KW-0067">ATP-binding</keyword>
<keyword evidence="12" id="KW-0175">Coiled coil</keyword>
<dbReference type="EMBL" id="CP009516">
    <property type="protein sequence ID" value="AKB78839.1"/>
    <property type="molecule type" value="Genomic_DNA"/>
</dbReference>
<dbReference type="AlphaFoldDB" id="A0A0E3SAS0"/>
<evidence type="ECO:0000256" key="8">
    <source>
        <dbReference type="ARBA" id="ARBA00022777"/>
    </source>
</evidence>
<dbReference type="Proteomes" id="UP000033101">
    <property type="component" value="Chromosome"/>
</dbReference>
<feature type="domain" description="PAS" evidence="14">
    <location>
        <begin position="25"/>
        <end position="69"/>
    </location>
</feature>
<evidence type="ECO:0000256" key="5">
    <source>
        <dbReference type="ARBA" id="ARBA00022553"/>
    </source>
</evidence>
<dbReference type="HOGENOM" id="CLU_000445_89_2_2"/>
<evidence type="ECO:0000256" key="1">
    <source>
        <dbReference type="ARBA" id="ARBA00000085"/>
    </source>
</evidence>
<keyword evidence="10" id="KW-0902">Two-component regulatory system</keyword>
<evidence type="ECO:0000256" key="9">
    <source>
        <dbReference type="ARBA" id="ARBA00022840"/>
    </source>
</evidence>
<dbReference type="Gene3D" id="1.10.287.130">
    <property type="match status" value="1"/>
</dbReference>
<dbReference type="SUPFAM" id="SSF55874">
    <property type="entry name" value="ATPase domain of HSP90 chaperone/DNA topoisomerase II/histidine kinase"/>
    <property type="match status" value="1"/>
</dbReference>
<sequence length="413" mass="46048">MEKTEKLSQNSTEHEISIQKNLSEDMKLFYSIFENAPLIMIVVNQEGKIENINQTTSEVLGIQKEYSLGLLGGELFSCVNSFENRGCGKNPNCGGCPVRTTVMHTFQTSKNVYKKEGELTIRVNNQLLKRFLVISTTFINPDNQPKVLLTVDDVTDQKKIEQMLKDSEQNLTNAKNAAEDANKAKSEFLAKMSHELRTPLNSVIGYSDLLLTESSGGLNEKQARYVRNIKSSGKHLLDLINDILDLSKIEARKMEPRPECFAVPETISEVLETISPLSIEKNIDLEVIIGKEVDLLYADKSMFKQILYNLISNAIKFTPSNGKVCLKADIINDDLSVSVIDNGIGISSENQKLLFEPFQQVDSSLSCEYKGTGLGLAIVKKFVKIHDGNINVQSEIGKGSIFTFTLPLNKLKE</sequence>
<dbReference type="GO" id="GO:0005886">
    <property type="term" value="C:plasma membrane"/>
    <property type="evidence" value="ECO:0007669"/>
    <property type="project" value="UniProtKB-SubCell"/>
</dbReference>
<dbReference type="InterPro" id="IPR003661">
    <property type="entry name" value="HisK_dim/P_dom"/>
</dbReference>
<dbReference type="PANTHER" id="PTHR43047:SF72">
    <property type="entry name" value="OSMOSENSING HISTIDINE PROTEIN KINASE SLN1"/>
    <property type="match status" value="1"/>
</dbReference>
<feature type="domain" description="Histidine kinase" evidence="13">
    <location>
        <begin position="191"/>
        <end position="410"/>
    </location>
</feature>
<dbReference type="GO" id="GO:0000155">
    <property type="term" value="F:phosphorelay sensor kinase activity"/>
    <property type="evidence" value="ECO:0007669"/>
    <property type="project" value="InterPro"/>
</dbReference>
<dbReference type="RefSeq" id="WP_052730855.1">
    <property type="nucleotide sequence ID" value="NZ_CP009516.1"/>
</dbReference>
<accession>A0A0E3SAS0</accession>
<name>A0A0E3SAS0_9EURY</name>
<dbReference type="SMART" id="SM00387">
    <property type="entry name" value="HATPase_c"/>
    <property type="match status" value="1"/>
</dbReference>
<dbReference type="InterPro" id="IPR004358">
    <property type="entry name" value="Sig_transdc_His_kin-like_C"/>
</dbReference>
<dbReference type="FunFam" id="3.30.565.10:FF:000023">
    <property type="entry name" value="PAS domain-containing sensor histidine kinase"/>
    <property type="match status" value="1"/>
</dbReference>
<keyword evidence="7" id="KW-0547">Nucleotide-binding</keyword>
<dbReference type="CDD" id="cd00082">
    <property type="entry name" value="HisKA"/>
    <property type="match status" value="1"/>
</dbReference>
<evidence type="ECO:0000313" key="15">
    <source>
        <dbReference type="EMBL" id="AKB78839.1"/>
    </source>
</evidence>
<dbReference type="GeneID" id="25419434"/>
<keyword evidence="8 15" id="KW-0418">Kinase</keyword>
<dbReference type="InterPro" id="IPR000014">
    <property type="entry name" value="PAS"/>
</dbReference>
<dbReference type="KEGG" id="mhor:MSHOH_2356"/>
<dbReference type="GO" id="GO:0005524">
    <property type="term" value="F:ATP binding"/>
    <property type="evidence" value="ECO:0007669"/>
    <property type="project" value="UniProtKB-KW"/>
</dbReference>
<dbReference type="PROSITE" id="PS50112">
    <property type="entry name" value="PAS"/>
    <property type="match status" value="1"/>
</dbReference>
<dbReference type="CDD" id="cd16922">
    <property type="entry name" value="HATPase_EvgS-ArcB-TorS-like"/>
    <property type="match status" value="1"/>
</dbReference>
<dbReference type="EC" id="2.7.13.3" evidence="3"/>
<dbReference type="Pfam" id="PF00512">
    <property type="entry name" value="HisKA"/>
    <property type="match status" value="1"/>
</dbReference>
<dbReference type="PANTHER" id="PTHR43047">
    <property type="entry name" value="TWO-COMPONENT HISTIDINE PROTEIN KINASE"/>
    <property type="match status" value="1"/>
</dbReference>
<protein>
    <recommendedName>
        <fullName evidence="3">histidine kinase</fullName>
        <ecNumber evidence="3">2.7.13.3</ecNumber>
    </recommendedName>
</protein>
<dbReference type="InterPro" id="IPR036097">
    <property type="entry name" value="HisK_dim/P_sf"/>
</dbReference>
<evidence type="ECO:0000313" key="16">
    <source>
        <dbReference type="Proteomes" id="UP000033101"/>
    </source>
</evidence>
<evidence type="ECO:0000259" key="14">
    <source>
        <dbReference type="PROSITE" id="PS50112"/>
    </source>
</evidence>
<dbReference type="InterPro" id="IPR036890">
    <property type="entry name" value="HATPase_C_sf"/>
</dbReference>
<dbReference type="GO" id="GO:0009927">
    <property type="term" value="F:histidine phosphotransfer kinase activity"/>
    <property type="evidence" value="ECO:0007669"/>
    <property type="project" value="TreeGrafter"/>
</dbReference>
<dbReference type="FunFam" id="1.10.287.130:FF:000038">
    <property type="entry name" value="Sensory transduction histidine kinase"/>
    <property type="match status" value="1"/>
</dbReference>
<evidence type="ECO:0000256" key="4">
    <source>
        <dbReference type="ARBA" id="ARBA00022475"/>
    </source>
</evidence>
<feature type="coiled-coil region" evidence="12">
    <location>
        <begin position="157"/>
        <end position="191"/>
    </location>
</feature>
<dbReference type="Pfam" id="PF02518">
    <property type="entry name" value="HATPase_c"/>
    <property type="match status" value="1"/>
</dbReference>
<keyword evidence="6" id="KW-0808">Transferase</keyword>
<dbReference type="InterPro" id="IPR035965">
    <property type="entry name" value="PAS-like_dom_sf"/>
</dbReference>
<dbReference type="PRINTS" id="PR00344">
    <property type="entry name" value="BCTRLSENSOR"/>
</dbReference>
<comment type="catalytic activity">
    <reaction evidence="1">
        <text>ATP + protein L-histidine = ADP + protein N-phospho-L-histidine.</text>
        <dbReference type="EC" id="2.7.13.3"/>
    </reaction>
</comment>
<evidence type="ECO:0000259" key="13">
    <source>
        <dbReference type="PROSITE" id="PS50109"/>
    </source>
</evidence>
<dbReference type="InterPro" id="IPR005467">
    <property type="entry name" value="His_kinase_dom"/>
</dbReference>
<evidence type="ECO:0000256" key="6">
    <source>
        <dbReference type="ARBA" id="ARBA00022679"/>
    </source>
</evidence>
<dbReference type="InterPro" id="IPR003594">
    <property type="entry name" value="HATPase_dom"/>
</dbReference>